<dbReference type="Gene3D" id="1.25.40.390">
    <property type="match status" value="1"/>
</dbReference>
<evidence type="ECO:0000313" key="1">
    <source>
        <dbReference type="EMBL" id="PSL43823.1"/>
    </source>
</evidence>
<sequence>MKKILLPITFLLSIIILQTGCKKFLDINQDPNNAADVPVPLLLPSAESGLTFALGNTLAIDGGVWSQYWTQNPSSSQYRNLDQYSPDPGAFGNVWQNITSDAMEDLQQVIIKGRATKQLQYVAIATLLKAYAFQLTTDCWGDIPFSEALQGEANITPKYDKQTDIYDGLAKMVDTAIALINPNDPNAPGSDDLIYQGDMNKWLHFANTLKLKIGLRLALKDPARAAAIVGTVAEKTFIQPGETALQNFNATGGQQNPLYGAIAGAVLNKTQNLVASATTVDFFNKYSDPRLAAFYAPIANGTFVAIPQGSFNTGTPGAPISVPSAATGGNANDTKSASAPVKLMTDYEADFLQAEAIARGWLSGDAGAMYNEGIYRSFEAYGVAGDTGYAAQTGIAFPVAGTINEKVGAIITQKWAAMCGNQGIEAWTEWRRTGFPSFFIVSQASIIGPGRFPEVFLYPISELTRNPKAPPQHNIYDKVWWATF</sequence>
<proteinExistence type="predicted"/>
<keyword evidence="2" id="KW-1185">Reference proteome</keyword>
<dbReference type="Pfam" id="PF12771">
    <property type="entry name" value="SusD-like_2"/>
    <property type="match status" value="1"/>
</dbReference>
<comment type="caution">
    <text evidence="1">The sequence shown here is derived from an EMBL/GenBank/DDBJ whole genome shotgun (WGS) entry which is preliminary data.</text>
</comment>
<dbReference type="RefSeq" id="WP_106530798.1">
    <property type="nucleotide sequence ID" value="NZ_PYAW01000007.1"/>
</dbReference>
<dbReference type="Proteomes" id="UP000240971">
    <property type="component" value="Unassembled WGS sequence"/>
</dbReference>
<name>A0A2P8HC62_CHINA</name>
<reference evidence="1 2" key="1">
    <citation type="submission" date="2018-03" db="EMBL/GenBank/DDBJ databases">
        <title>Genomic Encyclopedia of Archaeal and Bacterial Type Strains, Phase II (KMG-II): from individual species to whole genera.</title>
        <authorList>
            <person name="Goeker M."/>
        </authorList>
    </citation>
    <scope>NUCLEOTIDE SEQUENCE [LARGE SCALE GENOMIC DNA]</scope>
    <source>
        <strain evidence="1 2">DSM 24859</strain>
    </source>
</reference>
<dbReference type="SUPFAM" id="SSF48452">
    <property type="entry name" value="TPR-like"/>
    <property type="match status" value="1"/>
</dbReference>
<dbReference type="OrthoDB" id="614457at2"/>
<accession>A0A2P8HC62</accession>
<organism evidence="1 2">
    <name type="scientific">Chitinophaga niastensis</name>
    <dbReference type="NCBI Taxonomy" id="536980"/>
    <lineage>
        <taxon>Bacteria</taxon>
        <taxon>Pseudomonadati</taxon>
        <taxon>Bacteroidota</taxon>
        <taxon>Chitinophagia</taxon>
        <taxon>Chitinophagales</taxon>
        <taxon>Chitinophagaceae</taxon>
        <taxon>Chitinophaga</taxon>
    </lineage>
</organism>
<dbReference type="AlphaFoldDB" id="A0A2P8HC62"/>
<dbReference type="InterPro" id="IPR041662">
    <property type="entry name" value="SusD-like_2"/>
</dbReference>
<dbReference type="EMBL" id="PYAW01000007">
    <property type="protein sequence ID" value="PSL43823.1"/>
    <property type="molecule type" value="Genomic_DNA"/>
</dbReference>
<dbReference type="InterPro" id="IPR011990">
    <property type="entry name" value="TPR-like_helical_dom_sf"/>
</dbReference>
<gene>
    <name evidence="1" type="ORF">CLV51_107134</name>
</gene>
<protein>
    <submittedName>
        <fullName evidence="1">SusD-like starch-binding protein associating with outer membrane</fullName>
    </submittedName>
</protein>
<evidence type="ECO:0000313" key="2">
    <source>
        <dbReference type="Proteomes" id="UP000240971"/>
    </source>
</evidence>